<organism evidence="5 6">
    <name type="scientific">Hypericibacter adhaerens</name>
    <dbReference type="NCBI Taxonomy" id="2602016"/>
    <lineage>
        <taxon>Bacteria</taxon>
        <taxon>Pseudomonadati</taxon>
        <taxon>Pseudomonadota</taxon>
        <taxon>Alphaproteobacteria</taxon>
        <taxon>Rhodospirillales</taxon>
        <taxon>Dongiaceae</taxon>
        <taxon>Hypericibacter</taxon>
    </lineage>
</organism>
<keyword evidence="6" id="KW-1185">Reference proteome</keyword>
<keyword evidence="2 3" id="KW-0802">TPR repeat</keyword>
<dbReference type="InterPro" id="IPR019734">
    <property type="entry name" value="TPR_rpt"/>
</dbReference>
<feature type="chain" id="PRO_5023882116" evidence="4">
    <location>
        <begin position="38"/>
        <end position="278"/>
    </location>
</feature>
<evidence type="ECO:0000256" key="2">
    <source>
        <dbReference type="ARBA" id="ARBA00022803"/>
    </source>
</evidence>
<dbReference type="Proteomes" id="UP000325797">
    <property type="component" value="Chromosome"/>
</dbReference>
<accession>A0A5J6MT62</accession>
<proteinExistence type="predicted"/>
<feature type="repeat" description="TPR" evidence="3">
    <location>
        <begin position="125"/>
        <end position="158"/>
    </location>
</feature>
<dbReference type="Pfam" id="PF13181">
    <property type="entry name" value="TPR_8"/>
    <property type="match status" value="1"/>
</dbReference>
<keyword evidence="1" id="KW-0677">Repeat</keyword>
<evidence type="ECO:0000313" key="5">
    <source>
        <dbReference type="EMBL" id="QEX20317.1"/>
    </source>
</evidence>
<dbReference type="SUPFAM" id="SSF48452">
    <property type="entry name" value="TPR-like"/>
    <property type="match status" value="1"/>
</dbReference>
<evidence type="ECO:0000256" key="1">
    <source>
        <dbReference type="ARBA" id="ARBA00022737"/>
    </source>
</evidence>
<dbReference type="InterPro" id="IPR050498">
    <property type="entry name" value="Ycf3"/>
</dbReference>
<protein>
    <submittedName>
        <fullName evidence="5">Uncharacterized protein</fullName>
    </submittedName>
</protein>
<dbReference type="PANTHER" id="PTHR44858:SF1">
    <property type="entry name" value="UDP-N-ACETYLGLUCOSAMINE--PEPTIDE N-ACETYLGLUCOSAMINYLTRANSFERASE SPINDLY-RELATED"/>
    <property type="match status" value="1"/>
</dbReference>
<feature type="repeat" description="TPR" evidence="3">
    <location>
        <begin position="193"/>
        <end position="226"/>
    </location>
</feature>
<dbReference type="InterPro" id="IPR011990">
    <property type="entry name" value="TPR-like_helical_dom_sf"/>
</dbReference>
<dbReference type="EMBL" id="CP042582">
    <property type="protein sequence ID" value="QEX20317.1"/>
    <property type="molecule type" value="Genomic_DNA"/>
</dbReference>
<gene>
    <name evidence="5" type="ORF">FRZ61_02340</name>
</gene>
<dbReference type="SMART" id="SM00028">
    <property type="entry name" value="TPR"/>
    <property type="match status" value="4"/>
</dbReference>
<dbReference type="AlphaFoldDB" id="A0A5J6MT62"/>
<dbReference type="PROSITE" id="PS50005">
    <property type="entry name" value="TPR"/>
    <property type="match status" value="2"/>
</dbReference>
<evidence type="ECO:0000313" key="6">
    <source>
        <dbReference type="Proteomes" id="UP000325797"/>
    </source>
</evidence>
<dbReference type="RefSeq" id="WP_325551966.1">
    <property type="nucleotide sequence ID" value="NZ_DASZSC010000011.1"/>
</dbReference>
<name>A0A5J6MT62_9PROT</name>
<sequence length="278" mass="29408">MNVMTPLGRNKATARRGAAVLALALLLLGGAPFPASAQQGQIQSFPEQNLEEAKQYAACMVLTKDHPQDAYDSAGAWLAKNGGPPAQHCQAVALVGLGRYTEAAQMLQTVAGELAKTDSSRTLAAQLYDQAGQVWLLEGDAAQAVAASNAALGIAPNDVEMVIDRAVALGAAERWWDALDDLNHANELAPKRADILVLRASAYRYVNSTELALADVNQALTLDPKNAEGYLERGILKDAAGDKNGARTDWVQAAQLAPNTPTAEAAQGRIEKLDLKTE</sequence>
<dbReference type="KEGG" id="hadh:FRZ61_02340"/>
<reference evidence="5 6" key="1">
    <citation type="submission" date="2019-08" db="EMBL/GenBank/DDBJ databases">
        <title>Hyperibacter terrae gen. nov., sp. nov. and Hyperibacter viscosus sp. nov., two new members in the family Rhodospirillaceae isolated from the rhizosphere of Hypericum perforatum.</title>
        <authorList>
            <person name="Noviana Z."/>
        </authorList>
    </citation>
    <scope>NUCLEOTIDE SEQUENCE [LARGE SCALE GENOMIC DNA]</scope>
    <source>
        <strain evidence="5 6">R5959</strain>
    </source>
</reference>
<keyword evidence="4" id="KW-0732">Signal</keyword>
<dbReference type="Gene3D" id="1.25.40.10">
    <property type="entry name" value="Tetratricopeptide repeat domain"/>
    <property type="match status" value="2"/>
</dbReference>
<evidence type="ECO:0000256" key="3">
    <source>
        <dbReference type="PROSITE-ProRule" id="PRU00339"/>
    </source>
</evidence>
<evidence type="ECO:0000256" key="4">
    <source>
        <dbReference type="SAM" id="SignalP"/>
    </source>
</evidence>
<feature type="signal peptide" evidence="4">
    <location>
        <begin position="1"/>
        <end position="37"/>
    </location>
</feature>
<dbReference type="PANTHER" id="PTHR44858">
    <property type="entry name" value="TETRATRICOPEPTIDE REPEAT PROTEIN 6"/>
    <property type="match status" value="1"/>
</dbReference>